<gene>
    <name evidence="13" type="ORF">Ctob_006226</name>
</gene>
<comment type="cofactor">
    <cofactor evidence="2">
        <name>Mg(2+)</name>
        <dbReference type="ChEBI" id="CHEBI:18420"/>
    </cofactor>
</comment>
<keyword evidence="5" id="KW-0378">Hydrolase</keyword>
<evidence type="ECO:0000256" key="2">
    <source>
        <dbReference type="ARBA" id="ARBA00001946"/>
    </source>
</evidence>
<protein>
    <recommendedName>
        <fullName evidence="9">inosine/xanthosine triphosphatase</fullName>
        <ecNumber evidence="9">3.6.1.73</ecNumber>
    </recommendedName>
</protein>
<keyword evidence="4" id="KW-0547">Nucleotide-binding</keyword>
<reference evidence="14" key="1">
    <citation type="journal article" date="2015" name="PLoS Genet.">
        <title>Genome Sequence and Transcriptome Analyses of Chrysochromulina tobin: Metabolic Tools for Enhanced Algal Fitness in the Prominent Order Prymnesiales (Haptophyceae).</title>
        <authorList>
            <person name="Hovde B.T."/>
            <person name="Deodato C.R."/>
            <person name="Hunsperger H.M."/>
            <person name="Ryken S.A."/>
            <person name="Yost W."/>
            <person name="Jha R.K."/>
            <person name="Patterson J."/>
            <person name="Monnat R.J. Jr."/>
            <person name="Barlow S.B."/>
            <person name="Starkenburg S.R."/>
            <person name="Cattolico R.A."/>
        </authorList>
    </citation>
    <scope>NUCLEOTIDE SEQUENCE</scope>
    <source>
        <strain evidence="14">CCMP291</strain>
    </source>
</reference>
<dbReference type="EMBL" id="JWZX01001547">
    <property type="protein sequence ID" value="KOO33322.1"/>
    <property type="molecule type" value="Genomic_DNA"/>
</dbReference>
<evidence type="ECO:0000313" key="14">
    <source>
        <dbReference type="Proteomes" id="UP000037460"/>
    </source>
</evidence>
<dbReference type="GO" id="GO:0103023">
    <property type="term" value="F:ITPase activity"/>
    <property type="evidence" value="ECO:0007669"/>
    <property type="project" value="UniProtKB-EC"/>
</dbReference>
<dbReference type="InterPro" id="IPR026533">
    <property type="entry name" value="NTPase/PRRC1"/>
</dbReference>
<dbReference type="SUPFAM" id="SSF52972">
    <property type="entry name" value="ITPase-like"/>
    <property type="match status" value="1"/>
</dbReference>
<evidence type="ECO:0000256" key="8">
    <source>
        <dbReference type="ARBA" id="ARBA00023211"/>
    </source>
</evidence>
<dbReference type="GO" id="GO:0006772">
    <property type="term" value="P:thiamine metabolic process"/>
    <property type="evidence" value="ECO:0007669"/>
    <property type="project" value="TreeGrafter"/>
</dbReference>
<dbReference type="GO" id="GO:0000166">
    <property type="term" value="F:nucleotide binding"/>
    <property type="evidence" value="ECO:0007669"/>
    <property type="project" value="UniProtKB-KW"/>
</dbReference>
<comment type="catalytic activity">
    <reaction evidence="11">
        <text>XTP + H2O = XDP + phosphate + H(+)</text>
        <dbReference type="Rhea" id="RHEA:28406"/>
        <dbReference type="ChEBI" id="CHEBI:15377"/>
        <dbReference type="ChEBI" id="CHEBI:15378"/>
        <dbReference type="ChEBI" id="CHEBI:43474"/>
        <dbReference type="ChEBI" id="CHEBI:59884"/>
        <dbReference type="ChEBI" id="CHEBI:61314"/>
        <dbReference type="EC" id="3.6.1.73"/>
    </reaction>
</comment>
<dbReference type="PANTHER" id="PTHR34699">
    <property type="match status" value="1"/>
</dbReference>
<dbReference type="AlphaFoldDB" id="A0A0M0K3Y3"/>
<dbReference type="Gene3D" id="3.90.950.10">
    <property type="match status" value="1"/>
</dbReference>
<dbReference type="GO" id="GO:0046872">
    <property type="term" value="F:metal ion binding"/>
    <property type="evidence" value="ECO:0007669"/>
    <property type="project" value="UniProtKB-KW"/>
</dbReference>
<evidence type="ECO:0000256" key="11">
    <source>
        <dbReference type="ARBA" id="ARBA00048781"/>
    </source>
</evidence>
<evidence type="ECO:0000256" key="6">
    <source>
        <dbReference type="ARBA" id="ARBA00022842"/>
    </source>
</evidence>
<dbReference type="InterPro" id="IPR050299">
    <property type="entry name" value="YjjX_NTPase"/>
</dbReference>
<comment type="caution">
    <text evidence="13">The sequence shown here is derived from an EMBL/GenBank/DDBJ whole genome shotgun (WGS) entry which is preliminary data.</text>
</comment>
<dbReference type="PANTHER" id="PTHR34699:SF2">
    <property type="entry name" value="NON-CANONICAL PURINE NTP PHOSPHATASE_PRRC1 DOMAIN-CONTAINING PROTEIN"/>
    <property type="match status" value="1"/>
</dbReference>
<organism evidence="13 14">
    <name type="scientific">Chrysochromulina tobinii</name>
    <dbReference type="NCBI Taxonomy" id="1460289"/>
    <lineage>
        <taxon>Eukaryota</taxon>
        <taxon>Haptista</taxon>
        <taxon>Haptophyta</taxon>
        <taxon>Prymnesiophyceae</taxon>
        <taxon>Prymnesiales</taxon>
        <taxon>Chrysochromulinaceae</taxon>
        <taxon>Chrysochromulina</taxon>
    </lineage>
</organism>
<evidence type="ECO:0000256" key="3">
    <source>
        <dbReference type="ARBA" id="ARBA00022723"/>
    </source>
</evidence>
<proteinExistence type="predicted"/>
<evidence type="ECO:0000313" key="13">
    <source>
        <dbReference type="EMBL" id="KOO33322.1"/>
    </source>
</evidence>
<comment type="cofactor">
    <cofactor evidence="1">
        <name>Mn(2+)</name>
        <dbReference type="ChEBI" id="CHEBI:29035"/>
    </cofactor>
</comment>
<feature type="domain" description="Non-canonical purine NTP phosphatase/PRRC1" evidence="12">
    <location>
        <begin position="7"/>
        <end position="84"/>
    </location>
</feature>
<evidence type="ECO:0000256" key="4">
    <source>
        <dbReference type="ARBA" id="ARBA00022741"/>
    </source>
</evidence>
<sequence>MSGPADARWGIARTASFSLPPRIVALMRGRGGEPPMELGDADDKVFGEINSKQKGGTVAKVTNGMIDRTAYYEHALVCALSPFLHDETALYADT</sequence>
<dbReference type="EC" id="3.6.1.73" evidence="9"/>
<keyword evidence="14" id="KW-1185">Reference proteome</keyword>
<evidence type="ECO:0000256" key="9">
    <source>
        <dbReference type="ARBA" id="ARBA00038901"/>
    </source>
</evidence>
<keyword evidence="7" id="KW-0546">Nucleotide metabolism</keyword>
<dbReference type="GO" id="GO:0009117">
    <property type="term" value="P:nucleotide metabolic process"/>
    <property type="evidence" value="ECO:0007669"/>
    <property type="project" value="UniProtKB-KW"/>
</dbReference>
<keyword evidence="8" id="KW-0464">Manganese</keyword>
<evidence type="ECO:0000256" key="1">
    <source>
        <dbReference type="ARBA" id="ARBA00001936"/>
    </source>
</evidence>
<evidence type="ECO:0000256" key="7">
    <source>
        <dbReference type="ARBA" id="ARBA00023080"/>
    </source>
</evidence>
<evidence type="ECO:0000256" key="10">
    <source>
        <dbReference type="ARBA" id="ARBA00048174"/>
    </source>
</evidence>
<evidence type="ECO:0000259" key="12">
    <source>
        <dbReference type="Pfam" id="PF01931"/>
    </source>
</evidence>
<accession>A0A0M0K3Y3</accession>
<dbReference type="InterPro" id="IPR029001">
    <property type="entry name" value="ITPase-like_fam"/>
</dbReference>
<evidence type="ECO:0000256" key="5">
    <source>
        <dbReference type="ARBA" id="ARBA00022801"/>
    </source>
</evidence>
<dbReference type="OrthoDB" id="300709at2759"/>
<keyword evidence="3" id="KW-0479">Metal-binding</keyword>
<comment type="catalytic activity">
    <reaction evidence="10">
        <text>ITP + H2O = IDP + phosphate + H(+)</text>
        <dbReference type="Rhea" id="RHEA:28330"/>
        <dbReference type="ChEBI" id="CHEBI:15377"/>
        <dbReference type="ChEBI" id="CHEBI:15378"/>
        <dbReference type="ChEBI" id="CHEBI:43474"/>
        <dbReference type="ChEBI" id="CHEBI:58280"/>
        <dbReference type="ChEBI" id="CHEBI:61402"/>
        <dbReference type="EC" id="3.6.1.73"/>
    </reaction>
</comment>
<keyword evidence="6" id="KW-0460">Magnesium</keyword>
<dbReference type="Proteomes" id="UP000037460">
    <property type="component" value="Unassembled WGS sequence"/>
</dbReference>
<dbReference type="Pfam" id="PF01931">
    <property type="entry name" value="NTPase_I-T"/>
    <property type="match status" value="1"/>
</dbReference>
<name>A0A0M0K3Y3_9EUKA</name>